<dbReference type="AlphaFoldDB" id="A0A0R3PUK0"/>
<dbReference type="Proteomes" id="UP000267027">
    <property type="component" value="Unassembled WGS sequence"/>
</dbReference>
<protein>
    <submittedName>
        <fullName evidence="3">Sulfatase domain-containing protein</fullName>
    </submittedName>
</protein>
<dbReference type="WBParaSite" id="ACOC_0000958901-mRNA-1">
    <property type="protein sequence ID" value="ACOC_0000958901-mRNA-1"/>
    <property type="gene ID" value="ACOC_0000958901"/>
</dbReference>
<accession>A0A0R3PUK0</accession>
<evidence type="ECO:0000313" key="1">
    <source>
        <dbReference type="EMBL" id="VDM61175.1"/>
    </source>
</evidence>
<dbReference type="EMBL" id="UYYA01004321">
    <property type="protein sequence ID" value="VDM61175.1"/>
    <property type="molecule type" value="Genomic_DNA"/>
</dbReference>
<reference evidence="3" key="1">
    <citation type="submission" date="2017-02" db="UniProtKB">
        <authorList>
            <consortium name="WormBaseParasite"/>
        </authorList>
    </citation>
    <scope>IDENTIFICATION</scope>
</reference>
<gene>
    <name evidence="1" type="ORF">ACOC_LOCUS9590</name>
</gene>
<reference evidence="1 2" key="2">
    <citation type="submission" date="2018-11" db="EMBL/GenBank/DDBJ databases">
        <authorList>
            <consortium name="Pathogen Informatics"/>
        </authorList>
    </citation>
    <scope>NUCLEOTIDE SEQUENCE [LARGE SCALE GENOMIC DNA]</scope>
    <source>
        <strain evidence="1 2">Costa Rica</strain>
    </source>
</reference>
<evidence type="ECO:0000313" key="3">
    <source>
        <dbReference type="WBParaSite" id="ACOC_0000958901-mRNA-1"/>
    </source>
</evidence>
<evidence type="ECO:0000313" key="2">
    <source>
        <dbReference type="Proteomes" id="UP000267027"/>
    </source>
</evidence>
<sequence>MDVLDTDHHEKSKVIGGLSATKGDDCAAAYPARRIPFLTQCYITFTLSLSTFYTFVTIIVATDHGCDYSSPSRLNFNNEEPVGDYDALFSRLGSMAKVRLEMFDLIYES</sequence>
<keyword evidence="2" id="KW-1185">Reference proteome</keyword>
<proteinExistence type="predicted"/>
<name>A0A0R3PUK0_ANGCS</name>
<organism evidence="3">
    <name type="scientific">Angiostrongylus costaricensis</name>
    <name type="common">Nematode worm</name>
    <dbReference type="NCBI Taxonomy" id="334426"/>
    <lineage>
        <taxon>Eukaryota</taxon>
        <taxon>Metazoa</taxon>
        <taxon>Ecdysozoa</taxon>
        <taxon>Nematoda</taxon>
        <taxon>Chromadorea</taxon>
        <taxon>Rhabditida</taxon>
        <taxon>Rhabditina</taxon>
        <taxon>Rhabditomorpha</taxon>
        <taxon>Strongyloidea</taxon>
        <taxon>Metastrongylidae</taxon>
        <taxon>Angiostrongylus</taxon>
    </lineage>
</organism>